<proteinExistence type="predicted"/>
<reference evidence="3 4" key="1">
    <citation type="journal article" date="2016" name="Int. J. Syst. Evol. Microbiol.">
        <title>Caldimicrobium thiodismutans sp. nov., a sulfur-disproportionating bacterium isolated from a hot spring, and emended description of the genus Caldimicrobium.</title>
        <authorList>
            <person name="Kojima H."/>
            <person name="Umezawa K."/>
            <person name="Fukui M."/>
        </authorList>
    </citation>
    <scope>NUCLEOTIDE SEQUENCE [LARGE SCALE GENOMIC DNA]</scope>
    <source>
        <strain evidence="3 4">TF1</strain>
    </source>
</reference>
<feature type="domain" description="HMA" evidence="2">
    <location>
        <begin position="2"/>
        <end position="67"/>
    </location>
</feature>
<evidence type="ECO:0000256" key="1">
    <source>
        <dbReference type="ARBA" id="ARBA00022723"/>
    </source>
</evidence>
<name>A0A0U5BWB5_9BACT</name>
<evidence type="ECO:0000313" key="4">
    <source>
        <dbReference type="Proteomes" id="UP000068196"/>
    </source>
</evidence>
<dbReference type="STRING" id="1653476.THC_0539"/>
<dbReference type="PROSITE" id="PS01047">
    <property type="entry name" value="HMA_1"/>
    <property type="match status" value="1"/>
</dbReference>
<evidence type="ECO:0000259" key="2">
    <source>
        <dbReference type="PROSITE" id="PS50846"/>
    </source>
</evidence>
<organism evidence="3 4">
    <name type="scientific">Caldimicrobium thiodismutans</name>
    <dbReference type="NCBI Taxonomy" id="1653476"/>
    <lineage>
        <taxon>Bacteria</taxon>
        <taxon>Pseudomonadati</taxon>
        <taxon>Thermodesulfobacteriota</taxon>
        <taxon>Thermodesulfobacteria</taxon>
        <taxon>Thermodesulfobacteriales</taxon>
        <taxon>Thermodesulfobacteriaceae</taxon>
        <taxon>Caldimicrobium</taxon>
    </lineage>
</organism>
<dbReference type="CDD" id="cd00371">
    <property type="entry name" value="HMA"/>
    <property type="match status" value="1"/>
</dbReference>
<dbReference type="PROSITE" id="PS50846">
    <property type="entry name" value="HMA_2"/>
    <property type="match status" value="1"/>
</dbReference>
<dbReference type="SUPFAM" id="SSF55008">
    <property type="entry name" value="HMA, heavy metal-associated domain"/>
    <property type="match status" value="1"/>
</dbReference>
<protein>
    <recommendedName>
        <fullName evidence="2">HMA domain-containing protein</fullName>
    </recommendedName>
</protein>
<sequence>MEKIEIKVLGMTCEHCVKRVEKAILSTGKARNVKVDLTTGKVTFEKDESLSLEEIKNNIEMFGYKVEF</sequence>
<reference evidence="4" key="2">
    <citation type="journal article" date="2016" name="Int. J. Syst. Evol. Microbiol.">
        <title>Caldimicrobium thiodismutans sp. nov., a sulfur-disproportionating bacterium isolated from a hot spring.</title>
        <authorList>
            <person name="Kojima H."/>
            <person name="Umezawa K."/>
            <person name="Fukui M."/>
        </authorList>
    </citation>
    <scope>NUCLEOTIDE SEQUENCE [LARGE SCALE GENOMIC DNA]</scope>
    <source>
        <strain evidence="4">TF1</strain>
    </source>
</reference>
<dbReference type="EMBL" id="AP014945">
    <property type="protein sequence ID" value="BAU22933.1"/>
    <property type="molecule type" value="Genomic_DNA"/>
</dbReference>
<accession>A0A0U5BWB5</accession>
<dbReference type="RefSeq" id="WP_068512956.1">
    <property type="nucleotide sequence ID" value="NZ_AP014945.1"/>
</dbReference>
<dbReference type="AlphaFoldDB" id="A0A0U5BWB5"/>
<keyword evidence="4" id="KW-1185">Reference proteome</keyword>
<dbReference type="InterPro" id="IPR036163">
    <property type="entry name" value="HMA_dom_sf"/>
</dbReference>
<dbReference type="Pfam" id="PF00403">
    <property type="entry name" value="HMA"/>
    <property type="match status" value="1"/>
</dbReference>
<dbReference type="InterPro" id="IPR017969">
    <property type="entry name" value="Heavy-metal-associated_CS"/>
</dbReference>
<dbReference type="OrthoDB" id="9813965at2"/>
<dbReference type="GO" id="GO:0046872">
    <property type="term" value="F:metal ion binding"/>
    <property type="evidence" value="ECO:0007669"/>
    <property type="project" value="UniProtKB-KW"/>
</dbReference>
<dbReference type="Proteomes" id="UP000068196">
    <property type="component" value="Chromosome"/>
</dbReference>
<gene>
    <name evidence="3" type="ORF">THC_0539</name>
</gene>
<dbReference type="KEGG" id="cthi:THC_0539"/>
<dbReference type="InterPro" id="IPR006121">
    <property type="entry name" value="HMA_dom"/>
</dbReference>
<keyword evidence="1" id="KW-0479">Metal-binding</keyword>
<evidence type="ECO:0000313" key="3">
    <source>
        <dbReference type="EMBL" id="BAU22933.1"/>
    </source>
</evidence>
<dbReference type="Gene3D" id="3.30.70.100">
    <property type="match status" value="1"/>
</dbReference>